<accession>A0A4Y2CY39</accession>
<gene>
    <name evidence="1" type="ORF">AVEN_229052_1</name>
</gene>
<dbReference type="Proteomes" id="UP000499080">
    <property type="component" value="Unassembled WGS sequence"/>
</dbReference>
<organism evidence="1 2">
    <name type="scientific">Araneus ventricosus</name>
    <name type="common">Orbweaver spider</name>
    <name type="synonym">Epeira ventricosa</name>
    <dbReference type="NCBI Taxonomy" id="182803"/>
    <lineage>
        <taxon>Eukaryota</taxon>
        <taxon>Metazoa</taxon>
        <taxon>Ecdysozoa</taxon>
        <taxon>Arthropoda</taxon>
        <taxon>Chelicerata</taxon>
        <taxon>Arachnida</taxon>
        <taxon>Araneae</taxon>
        <taxon>Araneomorphae</taxon>
        <taxon>Entelegynae</taxon>
        <taxon>Araneoidea</taxon>
        <taxon>Araneidae</taxon>
        <taxon>Araneus</taxon>
    </lineage>
</organism>
<evidence type="ECO:0000313" key="2">
    <source>
        <dbReference type="Proteomes" id="UP000499080"/>
    </source>
</evidence>
<proteinExistence type="predicted"/>
<name>A0A4Y2CY39_ARAVE</name>
<keyword evidence="2" id="KW-1185">Reference proteome</keyword>
<dbReference type="AlphaFoldDB" id="A0A4Y2CY39"/>
<dbReference type="EMBL" id="BGPR01000263">
    <property type="protein sequence ID" value="GBM09019.1"/>
    <property type="molecule type" value="Genomic_DNA"/>
</dbReference>
<protein>
    <submittedName>
        <fullName evidence="1">Uncharacterized protein</fullName>
    </submittedName>
</protein>
<sequence>MRSRRISKWVLAPPGGYSKVWGTILPPEEKTLSKVASYRRVEERRDTDIKSTATFGKLSALPLGEEFVLERSTKSLLKKELFFFEEQRESSIYAK</sequence>
<comment type="caution">
    <text evidence="1">The sequence shown here is derived from an EMBL/GenBank/DDBJ whole genome shotgun (WGS) entry which is preliminary data.</text>
</comment>
<evidence type="ECO:0000313" key="1">
    <source>
        <dbReference type="EMBL" id="GBM09019.1"/>
    </source>
</evidence>
<reference evidence="1 2" key="1">
    <citation type="journal article" date="2019" name="Sci. Rep.">
        <title>Orb-weaving spider Araneus ventricosus genome elucidates the spidroin gene catalogue.</title>
        <authorList>
            <person name="Kono N."/>
            <person name="Nakamura H."/>
            <person name="Ohtoshi R."/>
            <person name="Moran D.A.P."/>
            <person name="Shinohara A."/>
            <person name="Yoshida Y."/>
            <person name="Fujiwara M."/>
            <person name="Mori M."/>
            <person name="Tomita M."/>
            <person name="Arakawa K."/>
        </authorList>
    </citation>
    <scope>NUCLEOTIDE SEQUENCE [LARGE SCALE GENOMIC DNA]</scope>
</reference>